<dbReference type="EMBL" id="JACATZ010000001">
    <property type="protein sequence ID" value="NWJ45728.1"/>
    <property type="molecule type" value="Genomic_DNA"/>
</dbReference>
<dbReference type="Proteomes" id="UP001431572">
    <property type="component" value="Chromosome 1"/>
</dbReference>
<accession>A0A8T7LUL9</accession>
<evidence type="ECO:0000313" key="4">
    <source>
        <dbReference type="Proteomes" id="UP001431572"/>
    </source>
</evidence>
<reference evidence="1 3" key="1">
    <citation type="submission" date="2020-06" db="EMBL/GenBank/DDBJ databases">
        <title>Anoxygenic phototrophic Chloroflexota member uses a Type I reaction center.</title>
        <authorList>
            <person name="Tsuji J.M."/>
            <person name="Shaw N.A."/>
            <person name="Nagashima S."/>
            <person name="Venkiteswaran J."/>
            <person name="Schiff S.L."/>
            <person name="Hanada S."/>
            <person name="Tank M."/>
            <person name="Neufeld J.D."/>
        </authorList>
    </citation>
    <scope>NUCLEOTIDE SEQUENCE [LARGE SCALE GENOMIC DNA]</scope>
    <source>
        <strain evidence="1">L227-S17</strain>
    </source>
</reference>
<gene>
    <name evidence="1" type="ORF">HXX08_07605</name>
    <name evidence="2" type="ORF">OZ401_000866</name>
</gene>
<dbReference type="RefSeq" id="WP_341469487.1">
    <property type="nucleotide sequence ID" value="NZ_CP128399.1"/>
</dbReference>
<sequence>MANDIKIKVSDSDEIEELDSFSSSTGNLIGTVSNFAKQLVNLGLGVGTIPLKLLPAASRYHTKNAVHECFLAVRSVVDGFNETIDNTLVKSMEKDKARANID</sequence>
<evidence type="ECO:0000313" key="1">
    <source>
        <dbReference type="EMBL" id="NWJ45728.1"/>
    </source>
</evidence>
<dbReference type="EMBL" id="CP128399">
    <property type="protein sequence ID" value="WJW67597.1"/>
    <property type="molecule type" value="Genomic_DNA"/>
</dbReference>
<protein>
    <submittedName>
        <fullName evidence="1">Uncharacterized protein</fullName>
    </submittedName>
</protein>
<keyword evidence="4" id="KW-1185">Reference proteome</keyword>
<organism evidence="1 3">
    <name type="scientific">Candidatus Chlorohelix allophototropha</name>
    <dbReference type="NCBI Taxonomy" id="3003348"/>
    <lineage>
        <taxon>Bacteria</taxon>
        <taxon>Bacillati</taxon>
        <taxon>Chloroflexota</taxon>
        <taxon>Chloroflexia</taxon>
        <taxon>Candidatus Chloroheliales</taxon>
        <taxon>Candidatus Chloroheliaceae</taxon>
        <taxon>Candidatus Chlorohelix</taxon>
    </lineage>
</organism>
<name>A0A8T7LUL9_9CHLR</name>
<evidence type="ECO:0000313" key="3">
    <source>
        <dbReference type="Proteomes" id="UP000521676"/>
    </source>
</evidence>
<dbReference type="Proteomes" id="UP000521676">
    <property type="component" value="Unassembled WGS sequence"/>
</dbReference>
<proteinExistence type="predicted"/>
<evidence type="ECO:0000313" key="2">
    <source>
        <dbReference type="EMBL" id="WJW67597.1"/>
    </source>
</evidence>
<dbReference type="AlphaFoldDB" id="A0A8T7LUL9"/>
<reference evidence="2" key="2">
    <citation type="journal article" date="2024" name="Nature">
        <title>Anoxygenic phototroph of the Chloroflexota uses a type I reaction centre.</title>
        <authorList>
            <person name="Tsuji J.M."/>
            <person name="Shaw N.A."/>
            <person name="Nagashima S."/>
            <person name="Venkiteswaran J.J."/>
            <person name="Schiff S.L."/>
            <person name="Watanabe T."/>
            <person name="Fukui M."/>
            <person name="Hanada S."/>
            <person name="Tank M."/>
            <person name="Neufeld J.D."/>
        </authorList>
    </citation>
    <scope>NUCLEOTIDE SEQUENCE</scope>
    <source>
        <strain evidence="2">L227-S17</strain>
    </source>
</reference>